<evidence type="ECO:0000256" key="5">
    <source>
        <dbReference type="RuleBase" id="RU000481"/>
    </source>
</evidence>
<dbReference type="InterPro" id="IPR004839">
    <property type="entry name" value="Aminotransferase_I/II_large"/>
</dbReference>
<comment type="cofactor">
    <cofactor evidence="1 5">
        <name>pyridoxal 5'-phosphate</name>
        <dbReference type="ChEBI" id="CHEBI:597326"/>
    </cofactor>
</comment>
<dbReference type="RefSeq" id="WP_209659313.1">
    <property type="nucleotide sequence ID" value="NZ_JAGGLI010000005.1"/>
</dbReference>
<dbReference type="InterPro" id="IPR015421">
    <property type="entry name" value="PyrdxlP-dep_Trfase_major"/>
</dbReference>
<dbReference type="InterPro" id="IPR015424">
    <property type="entry name" value="PyrdxlP-dep_Trfase"/>
</dbReference>
<evidence type="ECO:0000256" key="2">
    <source>
        <dbReference type="ARBA" id="ARBA00022576"/>
    </source>
</evidence>
<dbReference type="CDD" id="cd00609">
    <property type="entry name" value="AAT_like"/>
    <property type="match status" value="1"/>
</dbReference>
<keyword evidence="4" id="KW-0663">Pyridoxal phosphate</keyword>
<dbReference type="InterPro" id="IPR015422">
    <property type="entry name" value="PyrdxlP-dep_Trfase_small"/>
</dbReference>
<dbReference type="Gene3D" id="3.90.1150.10">
    <property type="entry name" value="Aspartate Aminotransferase, domain 1"/>
    <property type="match status" value="1"/>
</dbReference>
<dbReference type="PANTHER" id="PTHR42885:SF2">
    <property type="entry name" value="HISTIDINOL-PHOSPHATE AMINOTRANSFERASE"/>
    <property type="match status" value="1"/>
</dbReference>
<dbReference type="Pfam" id="PF00155">
    <property type="entry name" value="Aminotran_1_2"/>
    <property type="match status" value="1"/>
</dbReference>
<evidence type="ECO:0000256" key="4">
    <source>
        <dbReference type="ARBA" id="ARBA00022898"/>
    </source>
</evidence>
<proteinExistence type="inferred from homology"/>
<evidence type="ECO:0000313" key="8">
    <source>
        <dbReference type="Proteomes" id="UP001314903"/>
    </source>
</evidence>
<evidence type="ECO:0000259" key="6">
    <source>
        <dbReference type="Pfam" id="PF00155"/>
    </source>
</evidence>
<sequence>MKKKCIKLDSNEIARGYNKDYIRDILIREVFTNLDISSYPDSKSQNLIEAYSEYSNIDKDNLIKGNGSDEILDLIFSVYGKGKKVGTINPDFSMYDIYGEKYSSKLLKISCKNLDEFLDFAKRENADMIIFSNPNNPTGRAFDVKEIEKLVKGFNNMVVIDEAYVEFYRESAYSLIKYYPNLIITRSCSKAVGMAGLRIGFGVSNEANIKNLESIRLPYNIGIINQTLGAILLKDKDIIDKKVDEVINNREILYKELQRIAIEIEDFNPLKSEGNFIYIETNLAKEVYEYLLKDNIYVRLFDSGIRITVGKDEENKLVIESLENYFKKECSELAV</sequence>
<keyword evidence="3 5" id="KW-0808">Transferase</keyword>
<accession>A0ABS4KGG0</accession>
<evidence type="ECO:0000256" key="1">
    <source>
        <dbReference type="ARBA" id="ARBA00001933"/>
    </source>
</evidence>
<dbReference type="PANTHER" id="PTHR42885">
    <property type="entry name" value="HISTIDINOL-PHOSPHATE AMINOTRANSFERASE-RELATED"/>
    <property type="match status" value="1"/>
</dbReference>
<dbReference type="PROSITE" id="PS00105">
    <property type="entry name" value="AA_TRANSFER_CLASS_1"/>
    <property type="match status" value="1"/>
</dbReference>
<protein>
    <recommendedName>
        <fullName evidence="5">Aminotransferase</fullName>
        <ecNumber evidence="5">2.6.1.-</ecNumber>
    </recommendedName>
</protein>
<dbReference type="GO" id="GO:0004400">
    <property type="term" value="F:histidinol-phosphate transaminase activity"/>
    <property type="evidence" value="ECO:0007669"/>
    <property type="project" value="UniProtKB-EC"/>
</dbReference>
<organism evidence="7 8">
    <name type="scientific">Acetoanaerobium pronyense</name>
    <dbReference type="NCBI Taxonomy" id="1482736"/>
    <lineage>
        <taxon>Bacteria</taxon>
        <taxon>Bacillati</taxon>
        <taxon>Bacillota</taxon>
        <taxon>Clostridia</taxon>
        <taxon>Peptostreptococcales</taxon>
        <taxon>Filifactoraceae</taxon>
        <taxon>Acetoanaerobium</taxon>
    </lineage>
</organism>
<name>A0ABS4KGG0_9FIRM</name>
<dbReference type="EC" id="2.6.1.-" evidence="5"/>
<dbReference type="InterPro" id="IPR004838">
    <property type="entry name" value="NHTrfase_class1_PyrdxlP-BS"/>
</dbReference>
<dbReference type="Proteomes" id="UP001314903">
    <property type="component" value="Unassembled WGS sequence"/>
</dbReference>
<evidence type="ECO:0000256" key="3">
    <source>
        <dbReference type="ARBA" id="ARBA00022679"/>
    </source>
</evidence>
<keyword evidence="2 5" id="KW-0032">Aminotransferase</keyword>
<gene>
    <name evidence="7" type="ORF">J2Z35_000659</name>
</gene>
<dbReference type="SUPFAM" id="SSF53383">
    <property type="entry name" value="PLP-dependent transferases"/>
    <property type="match status" value="1"/>
</dbReference>
<feature type="domain" description="Aminotransferase class I/classII large" evidence="6">
    <location>
        <begin position="4"/>
        <end position="322"/>
    </location>
</feature>
<comment type="caution">
    <text evidence="7">The sequence shown here is derived from an EMBL/GenBank/DDBJ whole genome shotgun (WGS) entry which is preliminary data.</text>
</comment>
<dbReference type="Gene3D" id="3.40.640.10">
    <property type="entry name" value="Type I PLP-dependent aspartate aminotransferase-like (Major domain)"/>
    <property type="match status" value="1"/>
</dbReference>
<dbReference type="EMBL" id="JAGGLI010000005">
    <property type="protein sequence ID" value="MBP2026867.1"/>
    <property type="molecule type" value="Genomic_DNA"/>
</dbReference>
<evidence type="ECO:0000313" key="7">
    <source>
        <dbReference type="EMBL" id="MBP2026867.1"/>
    </source>
</evidence>
<keyword evidence="8" id="KW-1185">Reference proteome</keyword>
<comment type="similarity">
    <text evidence="5">Belongs to the class-I pyridoxal-phosphate-dependent aminotransferase family.</text>
</comment>
<reference evidence="7 8" key="1">
    <citation type="submission" date="2021-03" db="EMBL/GenBank/DDBJ databases">
        <title>Genomic Encyclopedia of Type Strains, Phase IV (KMG-IV): sequencing the most valuable type-strain genomes for metagenomic binning, comparative biology and taxonomic classification.</title>
        <authorList>
            <person name="Goeker M."/>
        </authorList>
    </citation>
    <scope>NUCLEOTIDE SEQUENCE [LARGE SCALE GENOMIC DNA]</scope>
    <source>
        <strain evidence="7 8">DSM 27512</strain>
    </source>
</reference>